<name>A0A010RVU5_PSEFL</name>
<comment type="caution">
    <text evidence="1">The sequence shown here is derived from an EMBL/GenBank/DDBJ whole genome shotgun (WGS) entry which is preliminary data.</text>
</comment>
<dbReference type="EMBL" id="AFOY02000004">
    <property type="protein sequence ID" value="EXF96351.1"/>
    <property type="molecule type" value="Genomic_DNA"/>
</dbReference>
<protein>
    <submittedName>
        <fullName evidence="1">Uncharacterized protein</fullName>
    </submittedName>
</protein>
<gene>
    <name evidence="1" type="ORF">HK44_022880</name>
</gene>
<dbReference type="HOGENOM" id="CLU_2900795_0_0_6"/>
<dbReference type="AlphaFoldDB" id="A0A010RVU5"/>
<evidence type="ECO:0000313" key="1">
    <source>
        <dbReference type="EMBL" id="EXF96351.1"/>
    </source>
</evidence>
<accession>A0A010RVU5</accession>
<dbReference type="PATRIC" id="fig|1042209.11.peg.1119"/>
<sequence length="62" mass="6379">MHPIAVAIVPKVFGVVALICQQPTAAIARATPLAGCFDLIKQGFGMRNIAGLPSATATQSMI</sequence>
<organism evidence="1 2">
    <name type="scientific">Pseudomonas fluorescens HK44</name>
    <dbReference type="NCBI Taxonomy" id="1042209"/>
    <lineage>
        <taxon>Bacteria</taxon>
        <taxon>Pseudomonadati</taxon>
        <taxon>Pseudomonadota</taxon>
        <taxon>Gammaproteobacteria</taxon>
        <taxon>Pseudomonadales</taxon>
        <taxon>Pseudomonadaceae</taxon>
        <taxon>Pseudomonas</taxon>
    </lineage>
</organism>
<dbReference type="Proteomes" id="UP000022611">
    <property type="component" value="Unassembled WGS sequence"/>
</dbReference>
<evidence type="ECO:0000313" key="2">
    <source>
        <dbReference type="Proteomes" id="UP000022611"/>
    </source>
</evidence>
<reference evidence="1 2" key="1">
    <citation type="journal article" date="2011" name="J. Bacteriol.">
        <title>Draft genome sequence of the polycyclic aromatic hydrocarbon-degrading, genetically engineered bioluminescent bioreporter Pseudomonas fluorescens HK44.</title>
        <authorList>
            <person name="Chauhan A."/>
            <person name="Layton A.C."/>
            <person name="Williams D.E."/>
            <person name="Smartt A.E."/>
            <person name="Ripp S."/>
            <person name="Karpinets T.V."/>
            <person name="Brown S.D."/>
            <person name="Sayler G.S."/>
        </authorList>
    </citation>
    <scope>NUCLEOTIDE SEQUENCE [LARGE SCALE GENOMIC DNA]</scope>
    <source>
        <strain evidence="1 2">HK44</strain>
    </source>
</reference>
<proteinExistence type="predicted"/>